<feature type="domain" description="DUF668" evidence="1">
    <location>
        <begin position="317"/>
        <end position="403"/>
    </location>
</feature>
<dbReference type="PaxDb" id="65489-OBART03G41690.1"/>
<keyword evidence="4" id="KW-1185">Reference proteome</keyword>
<evidence type="ECO:0000313" key="3">
    <source>
        <dbReference type="EnsemblPlants" id="OBART03G41690.1"/>
    </source>
</evidence>
<reference evidence="3" key="2">
    <citation type="submission" date="2015-03" db="UniProtKB">
        <authorList>
            <consortium name="EnsemblPlants"/>
        </authorList>
    </citation>
    <scope>IDENTIFICATION</scope>
</reference>
<sequence>MAIESWLTKVRSAIISSKPSPSSSSSSSWRSKTVGILALEVATLMSKLVHLWRSLADAALARLRHHLINLDGVRKLVSHHDAALLALACAELTDALRVAAHSVAALATRCADPFLRDFADAFADFADTGRDPHRWVSTWKDMDSRAHKMDKQVAATSALRTAMEDLADAEHGLRKLLQTSSSRRLSATNISLAAEQQQLIFAKKQEVKHLKQTSLWSSTFDAVVSSLARAAFTILARIKLVFGAAHDHRPTTTPLHRSLTLSSAVHPSSVDVQVQPPVSRKSMSMDMGMGEALYLERQRQSGLLERSAAALVPPPGTLGAAALAPRYAWVIISIERMARSPRLVGAEERDELYGMLTASVRAQLRARLRGTVAAAEPGLAGQWRAAVGGILEWLAPMAHATVRWQAERSLEQQRKTTREMETQTLVVQTLQMAERGKVEAAVAELLVGLNYLCRFHKEITTCRTRTCHHDDAP</sequence>
<dbReference type="AlphaFoldDB" id="A0A0D3FRL9"/>
<evidence type="ECO:0000313" key="4">
    <source>
        <dbReference type="Proteomes" id="UP000026960"/>
    </source>
</evidence>
<dbReference type="STRING" id="65489.A0A0D3FRL9"/>
<protein>
    <recommendedName>
        <fullName evidence="5">DUF3475 domain-containing protein</fullName>
    </recommendedName>
</protein>
<dbReference type="PANTHER" id="PTHR31371">
    <property type="entry name" value="BNAC09G50660D PROTEIN"/>
    <property type="match status" value="1"/>
</dbReference>
<evidence type="ECO:0008006" key="5">
    <source>
        <dbReference type="Google" id="ProtNLM"/>
    </source>
</evidence>
<feature type="domain" description="DUF3475" evidence="2">
    <location>
        <begin position="36"/>
        <end position="92"/>
    </location>
</feature>
<proteinExistence type="predicted"/>
<dbReference type="PANTHER" id="PTHR31371:SF14">
    <property type="entry name" value="SIMILARITY TO UNKNOWN PROTEIN"/>
    <property type="match status" value="1"/>
</dbReference>
<dbReference type="Proteomes" id="UP000026960">
    <property type="component" value="Chromosome 3"/>
</dbReference>
<dbReference type="Pfam" id="PF05003">
    <property type="entry name" value="DUF668"/>
    <property type="match status" value="1"/>
</dbReference>
<dbReference type="InterPro" id="IPR021864">
    <property type="entry name" value="DUF3475"/>
</dbReference>
<reference evidence="3" key="1">
    <citation type="journal article" date="2009" name="Rice">
        <title>De Novo Next Generation Sequencing of Plant Genomes.</title>
        <authorList>
            <person name="Rounsley S."/>
            <person name="Marri P.R."/>
            <person name="Yu Y."/>
            <person name="He R."/>
            <person name="Sisneros N."/>
            <person name="Goicoechea J.L."/>
            <person name="Lee S.J."/>
            <person name="Angelova A."/>
            <person name="Kudrna D."/>
            <person name="Luo M."/>
            <person name="Affourtit J."/>
            <person name="Desany B."/>
            <person name="Knight J."/>
            <person name="Niazi F."/>
            <person name="Egholm M."/>
            <person name="Wing R.A."/>
        </authorList>
    </citation>
    <scope>NUCLEOTIDE SEQUENCE [LARGE SCALE GENOMIC DNA]</scope>
    <source>
        <strain evidence="3">cv. IRGC 105608</strain>
    </source>
</reference>
<accession>A0A0D3FRL9</accession>
<dbReference type="eggNOG" id="ENOG502QQFK">
    <property type="taxonomic scope" value="Eukaryota"/>
</dbReference>
<dbReference type="Pfam" id="PF11961">
    <property type="entry name" value="DUF3475"/>
    <property type="match status" value="1"/>
</dbReference>
<name>A0A0D3FRL9_9ORYZ</name>
<dbReference type="EnsemblPlants" id="OBART03G41690.1">
    <property type="protein sequence ID" value="OBART03G41690.1"/>
    <property type="gene ID" value="OBART03G41690"/>
</dbReference>
<evidence type="ECO:0000259" key="2">
    <source>
        <dbReference type="Pfam" id="PF11961"/>
    </source>
</evidence>
<evidence type="ECO:0000259" key="1">
    <source>
        <dbReference type="Pfam" id="PF05003"/>
    </source>
</evidence>
<dbReference type="InterPro" id="IPR007700">
    <property type="entry name" value="DUF668"/>
</dbReference>
<organism evidence="3">
    <name type="scientific">Oryza barthii</name>
    <dbReference type="NCBI Taxonomy" id="65489"/>
    <lineage>
        <taxon>Eukaryota</taxon>
        <taxon>Viridiplantae</taxon>
        <taxon>Streptophyta</taxon>
        <taxon>Embryophyta</taxon>
        <taxon>Tracheophyta</taxon>
        <taxon>Spermatophyta</taxon>
        <taxon>Magnoliopsida</taxon>
        <taxon>Liliopsida</taxon>
        <taxon>Poales</taxon>
        <taxon>Poaceae</taxon>
        <taxon>BOP clade</taxon>
        <taxon>Oryzoideae</taxon>
        <taxon>Oryzeae</taxon>
        <taxon>Oryzinae</taxon>
        <taxon>Oryza</taxon>
    </lineage>
</organism>
<dbReference type="HOGENOM" id="CLU_020386_2_0_1"/>
<dbReference type="Gramene" id="OBART03G41690.1">
    <property type="protein sequence ID" value="OBART03G41690.1"/>
    <property type="gene ID" value="OBART03G41690"/>
</dbReference>
<dbReference type="GO" id="GO:0045927">
    <property type="term" value="P:positive regulation of growth"/>
    <property type="evidence" value="ECO:0007669"/>
    <property type="project" value="InterPro"/>
</dbReference>